<proteinExistence type="predicted"/>
<organism evidence="1 2">
    <name type="scientific">Streptomyces candidus</name>
    <dbReference type="NCBI Taxonomy" id="67283"/>
    <lineage>
        <taxon>Bacteria</taxon>
        <taxon>Bacillati</taxon>
        <taxon>Actinomycetota</taxon>
        <taxon>Actinomycetes</taxon>
        <taxon>Kitasatosporales</taxon>
        <taxon>Streptomycetaceae</taxon>
        <taxon>Streptomyces</taxon>
    </lineage>
</organism>
<gene>
    <name evidence="1" type="ORF">HNQ79_006761</name>
</gene>
<accession>A0A7X0HME9</accession>
<name>A0A7X0HME9_9ACTN</name>
<dbReference type="AlphaFoldDB" id="A0A7X0HME9"/>
<evidence type="ECO:0000313" key="2">
    <source>
        <dbReference type="Proteomes" id="UP000540423"/>
    </source>
</evidence>
<dbReference type="EMBL" id="JACHEM010000055">
    <property type="protein sequence ID" value="MBB6440246.1"/>
    <property type="molecule type" value="Genomic_DNA"/>
</dbReference>
<dbReference type="Proteomes" id="UP000540423">
    <property type="component" value="Unassembled WGS sequence"/>
</dbReference>
<comment type="caution">
    <text evidence="1">The sequence shown here is derived from an EMBL/GenBank/DDBJ whole genome shotgun (WGS) entry which is preliminary data.</text>
</comment>
<evidence type="ECO:0000313" key="1">
    <source>
        <dbReference type="EMBL" id="MBB6440246.1"/>
    </source>
</evidence>
<keyword evidence="2" id="KW-1185">Reference proteome</keyword>
<reference evidence="1 2" key="1">
    <citation type="submission" date="2020-08" db="EMBL/GenBank/DDBJ databases">
        <title>Genomic Encyclopedia of Type Strains, Phase IV (KMG-IV): sequencing the most valuable type-strain genomes for metagenomic binning, comparative biology and taxonomic classification.</title>
        <authorList>
            <person name="Goeker M."/>
        </authorList>
    </citation>
    <scope>NUCLEOTIDE SEQUENCE [LARGE SCALE GENOMIC DNA]</scope>
    <source>
        <strain evidence="1 2">DSM 40141</strain>
    </source>
</reference>
<protein>
    <submittedName>
        <fullName evidence="1">Uncharacterized protein</fullName>
    </submittedName>
</protein>
<sequence length="260" mass="27743">MTFPADLPNLGGNAIAARSRRDRLVAGHDGRMFTETFGRPLLRAQQAAQTYRAAAQAAELDQRGAPNRCWLRSQSALCHQRARITADEAALAAERDQPAQARAWAALADRYATAARHLARPAFLRRTAITNLHAAAAALDARALPVPAQAAAEEAPLSGIAQFSVTSGRQALAAARRAEGPVLKHVNTVEVELLLFACYAQGQNEVGYHVAMQAVRALNRARKTAPEGQAEDMDPQPLTTAYELAEQALDAAEAATAPTP</sequence>
<dbReference type="RefSeq" id="WP_185036679.1">
    <property type="nucleotide sequence ID" value="NZ_BNBN01000033.1"/>
</dbReference>